<keyword evidence="4" id="KW-1185">Reference proteome</keyword>
<proteinExistence type="predicted"/>
<dbReference type="Proteomes" id="UP000247811">
    <property type="component" value="Unassembled WGS sequence"/>
</dbReference>
<gene>
    <name evidence="3" type="ORF">C7444_10356</name>
</gene>
<name>A0A318H333_9BURK</name>
<evidence type="ECO:0000313" key="3">
    <source>
        <dbReference type="EMBL" id="PXW97965.1"/>
    </source>
</evidence>
<comment type="caution">
    <text evidence="3">The sequence shown here is derived from an EMBL/GenBank/DDBJ whole genome shotgun (WGS) entry which is preliminary data.</text>
</comment>
<feature type="domain" description="Porin" evidence="2">
    <location>
        <begin position="10"/>
        <end position="376"/>
    </location>
</feature>
<dbReference type="Gene3D" id="2.40.160.10">
    <property type="entry name" value="Porin"/>
    <property type="match status" value="1"/>
</dbReference>
<dbReference type="InterPro" id="IPR033900">
    <property type="entry name" value="Gram_neg_porin_domain"/>
</dbReference>
<protein>
    <submittedName>
        <fullName evidence="3">Porin-like protein</fullName>
    </submittedName>
</protein>
<dbReference type="AlphaFoldDB" id="A0A318H333"/>
<dbReference type="SUPFAM" id="SSF56935">
    <property type="entry name" value="Porins"/>
    <property type="match status" value="1"/>
</dbReference>
<dbReference type="GO" id="GO:0015288">
    <property type="term" value="F:porin activity"/>
    <property type="evidence" value="ECO:0007669"/>
    <property type="project" value="InterPro"/>
</dbReference>
<dbReference type="RefSeq" id="WP_110399543.1">
    <property type="nucleotide sequence ID" value="NZ_QJJS01000003.1"/>
</dbReference>
<organism evidence="3 4">
    <name type="scientific">Sphaerotilus hippei</name>
    <dbReference type="NCBI Taxonomy" id="744406"/>
    <lineage>
        <taxon>Bacteria</taxon>
        <taxon>Pseudomonadati</taxon>
        <taxon>Pseudomonadota</taxon>
        <taxon>Betaproteobacteria</taxon>
        <taxon>Burkholderiales</taxon>
        <taxon>Sphaerotilaceae</taxon>
        <taxon>Sphaerotilus</taxon>
    </lineage>
</organism>
<evidence type="ECO:0000313" key="4">
    <source>
        <dbReference type="Proteomes" id="UP000247811"/>
    </source>
</evidence>
<evidence type="ECO:0000256" key="1">
    <source>
        <dbReference type="SAM" id="SignalP"/>
    </source>
</evidence>
<dbReference type="EMBL" id="QJJS01000003">
    <property type="protein sequence ID" value="PXW97965.1"/>
    <property type="molecule type" value="Genomic_DNA"/>
</dbReference>
<reference evidence="3 4" key="1">
    <citation type="submission" date="2018-05" db="EMBL/GenBank/DDBJ databases">
        <title>Genomic Encyclopedia of Type Strains, Phase IV (KMG-IV): sequencing the most valuable type-strain genomes for metagenomic binning, comparative biology and taxonomic classification.</title>
        <authorList>
            <person name="Goeker M."/>
        </authorList>
    </citation>
    <scope>NUCLEOTIDE SEQUENCE [LARGE SCALE GENOMIC DNA]</scope>
    <source>
        <strain evidence="3 4">DSM 566</strain>
    </source>
</reference>
<evidence type="ECO:0000259" key="2">
    <source>
        <dbReference type="Pfam" id="PF13609"/>
    </source>
</evidence>
<feature type="chain" id="PRO_5016307376" evidence="1">
    <location>
        <begin position="24"/>
        <end position="395"/>
    </location>
</feature>
<keyword evidence="1" id="KW-0732">Signal</keyword>
<dbReference type="Pfam" id="PF13609">
    <property type="entry name" value="Porin_4"/>
    <property type="match status" value="1"/>
</dbReference>
<feature type="signal peptide" evidence="1">
    <location>
        <begin position="1"/>
        <end position="23"/>
    </location>
</feature>
<dbReference type="GO" id="GO:0016020">
    <property type="term" value="C:membrane"/>
    <property type="evidence" value="ECO:0007669"/>
    <property type="project" value="InterPro"/>
</dbReference>
<dbReference type="OrthoDB" id="8735103at2"/>
<sequence>MQPTILARAAALCLLAAAGSSHAVSFTQGDMTLDINGTINGFYLNRDVTTTVKATGAQTRTQDSAVGNGLLPGWINFVATTKVDEQDIKAHISFAPGLNNNSTIVGLPNAATPGNGNPYSQIDTRNVYFQFGNASWGRLKFGRDIGLFGQNVILSDMTLLGVGGTTGANIPFNTTFGMIGHGYMYTGFQPQITYSTPDLGGLSAAAGIFQPSKFAGDSTKSPGFQAKVDYDFKGAANGKVWAGLVSQNTHCSNSPCSTPAFNARGFELGAKAGVGDFEALAYGFTGKGLGLSTVGAQFFGGSDGAGNRTESKGYFLQGTYRMGATKLGLNLGQNKDKGGVLGAGNERKNTAYTAGVYHALNKYITLVGEYNNEKVTDSTTETRSRTLSLGGIVFF</sequence>
<accession>A0A318H333</accession>
<dbReference type="InterPro" id="IPR023614">
    <property type="entry name" value="Porin_dom_sf"/>
</dbReference>